<evidence type="ECO:0000256" key="1">
    <source>
        <dbReference type="ARBA" id="ARBA00004377"/>
    </source>
</evidence>
<dbReference type="Proteomes" id="UP000234420">
    <property type="component" value="Unassembled WGS sequence"/>
</dbReference>
<feature type="transmembrane region" description="Helical" evidence="11">
    <location>
        <begin position="35"/>
        <end position="57"/>
    </location>
</feature>
<name>A0A2N4UTU8_9GAMM</name>
<keyword evidence="7 11" id="KW-1133">Transmembrane helix</keyword>
<dbReference type="InterPro" id="IPR022346">
    <property type="entry name" value="T2SS_GspH"/>
</dbReference>
<dbReference type="GO" id="GO:0015628">
    <property type="term" value="P:protein secretion by the type II secretion system"/>
    <property type="evidence" value="ECO:0007669"/>
    <property type="project" value="InterPro"/>
</dbReference>
<dbReference type="SUPFAM" id="SSF54523">
    <property type="entry name" value="Pili subunits"/>
    <property type="match status" value="1"/>
</dbReference>
<evidence type="ECO:0000256" key="6">
    <source>
        <dbReference type="ARBA" id="ARBA00022692"/>
    </source>
</evidence>
<keyword evidence="14" id="KW-1185">Reference proteome</keyword>
<evidence type="ECO:0000256" key="7">
    <source>
        <dbReference type="ARBA" id="ARBA00022989"/>
    </source>
</evidence>
<dbReference type="AlphaFoldDB" id="A0A2N4UTU8"/>
<keyword evidence="4" id="KW-0488">Methylation</keyword>
<dbReference type="InterPro" id="IPR012902">
    <property type="entry name" value="N_methyl_site"/>
</dbReference>
<evidence type="ECO:0000256" key="9">
    <source>
        <dbReference type="ARBA" id="ARBA00025772"/>
    </source>
</evidence>
<organism evidence="13 14">
    <name type="scientific">Photobacterium carnosum</name>
    <dbReference type="NCBI Taxonomy" id="2023717"/>
    <lineage>
        <taxon>Bacteria</taxon>
        <taxon>Pseudomonadati</taxon>
        <taxon>Pseudomonadota</taxon>
        <taxon>Gammaproteobacteria</taxon>
        <taxon>Vibrionales</taxon>
        <taxon>Vibrionaceae</taxon>
        <taxon>Photobacterium</taxon>
    </lineage>
</organism>
<evidence type="ECO:0000313" key="13">
    <source>
        <dbReference type="EMBL" id="PLC58442.1"/>
    </source>
</evidence>
<evidence type="ECO:0000259" key="12">
    <source>
        <dbReference type="Pfam" id="PF12019"/>
    </source>
</evidence>
<dbReference type="GO" id="GO:0015627">
    <property type="term" value="C:type II protein secretion system complex"/>
    <property type="evidence" value="ECO:0007669"/>
    <property type="project" value="InterPro"/>
</dbReference>
<evidence type="ECO:0000256" key="11">
    <source>
        <dbReference type="SAM" id="Phobius"/>
    </source>
</evidence>
<dbReference type="PIRSF" id="PIRSF024622">
    <property type="entry name" value="Tfp_FimT"/>
    <property type="match status" value="1"/>
</dbReference>
<sequence length="198" mass="22259">MTLIGIWRMAREIITYFHYIHHSGDSQRGFTLLELVFTVVIMGIVIAMAAPSFNGLIESNKIKRLATEIEWLLVQAKSEAVMRGKNVYVNAPLVSSTRINSDWCVFTSTYKSKKSCDDIDTDSLSSIDSTNFSGVIFKNSKTLKQFSFEPLHGKPNANGSYRYSIGDYKLKTTVYTITGRIYTCLEAGSEKLGTYEEC</sequence>
<evidence type="ECO:0000256" key="4">
    <source>
        <dbReference type="ARBA" id="ARBA00022481"/>
    </source>
</evidence>
<evidence type="ECO:0000256" key="8">
    <source>
        <dbReference type="ARBA" id="ARBA00023136"/>
    </source>
</evidence>
<dbReference type="GO" id="GO:0005886">
    <property type="term" value="C:plasma membrane"/>
    <property type="evidence" value="ECO:0007669"/>
    <property type="project" value="UniProtKB-SubCell"/>
</dbReference>
<keyword evidence="8 11" id="KW-0472">Membrane</keyword>
<feature type="domain" description="General secretion pathway GspH" evidence="12">
    <location>
        <begin position="66"/>
        <end position="167"/>
    </location>
</feature>
<evidence type="ECO:0000256" key="10">
    <source>
        <dbReference type="ARBA" id="ARBA00030775"/>
    </source>
</evidence>
<evidence type="ECO:0000256" key="3">
    <source>
        <dbReference type="ARBA" id="ARBA00022475"/>
    </source>
</evidence>
<dbReference type="InterPro" id="IPR045584">
    <property type="entry name" value="Pilin-like"/>
</dbReference>
<evidence type="ECO:0000313" key="14">
    <source>
        <dbReference type="Proteomes" id="UP000234420"/>
    </source>
</evidence>
<dbReference type="Pfam" id="PF12019">
    <property type="entry name" value="GspH"/>
    <property type="match status" value="1"/>
</dbReference>
<evidence type="ECO:0000256" key="5">
    <source>
        <dbReference type="ARBA" id="ARBA00022519"/>
    </source>
</evidence>
<dbReference type="PROSITE" id="PS00409">
    <property type="entry name" value="PROKAR_NTER_METHYL"/>
    <property type="match status" value="1"/>
</dbReference>
<keyword evidence="6 11" id="KW-0812">Transmembrane</keyword>
<proteinExistence type="inferred from homology"/>
<dbReference type="EMBL" id="NPIB01000006">
    <property type="protein sequence ID" value="PLC58442.1"/>
    <property type="molecule type" value="Genomic_DNA"/>
</dbReference>
<dbReference type="NCBIfam" id="TIGR02532">
    <property type="entry name" value="IV_pilin_GFxxxE"/>
    <property type="match status" value="1"/>
</dbReference>
<protein>
    <recommendedName>
        <fullName evidence="2">Type II secretion system protein H</fullName>
    </recommendedName>
    <alternativeName>
        <fullName evidence="10">General secretion pathway protein H</fullName>
    </alternativeName>
</protein>
<keyword evidence="5" id="KW-0997">Cell inner membrane</keyword>
<comment type="caution">
    <text evidence="13">The sequence shown here is derived from an EMBL/GenBank/DDBJ whole genome shotgun (WGS) entry which is preliminary data.</text>
</comment>
<gene>
    <name evidence="13" type="ORF">CIK00_07015</name>
</gene>
<accession>A0A2N4UTU8</accession>
<dbReference type="Pfam" id="PF07963">
    <property type="entry name" value="N_methyl"/>
    <property type="match status" value="1"/>
</dbReference>
<comment type="subcellular location">
    <subcellularLocation>
        <location evidence="1">Cell inner membrane</location>
        <topology evidence="1">Single-pass membrane protein</topology>
    </subcellularLocation>
</comment>
<keyword evidence="3" id="KW-1003">Cell membrane</keyword>
<comment type="similarity">
    <text evidence="9">Belongs to the GSP H family.</text>
</comment>
<dbReference type="Gene3D" id="3.30.700.10">
    <property type="entry name" value="Glycoprotein, Type 4 Pilin"/>
    <property type="match status" value="1"/>
</dbReference>
<evidence type="ECO:0000256" key="2">
    <source>
        <dbReference type="ARBA" id="ARBA00021549"/>
    </source>
</evidence>
<dbReference type="InterPro" id="IPR016824">
    <property type="entry name" value="Tfp-pilus_assembly_FimT"/>
</dbReference>
<reference evidence="13 14" key="1">
    <citation type="journal article" date="2018" name="Syst. Appl. Microbiol.">
        <title>Photobacterium carnosum sp. nov., isolated from spoiled modified atmosphere packaged poultry meat.</title>
        <authorList>
            <person name="Hilgarth M."/>
            <person name="Fuertes S."/>
            <person name="Ehrmann M."/>
            <person name="Vogel R.F."/>
        </authorList>
    </citation>
    <scope>NUCLEOTIDE SEQUENCE [LARGE SCALE GENOMIC DNA]</scope>
    <source>
        <strain evidence="13 14">TMW 2.2021</strain>
    </source>
</reference>